<evidence type="ECO:0000256" key="4">
    <source>
        <dbReference type="ARBA" id="ARBA00023004"/>
    </source>
</evidence>
<name>A0A235BXT0_UNCW3</name>
<dbReference type="GO" id="GO:0003824">
    <property type="term" value="F:catalytic activity"/>
    <property type="evidence" value="ECO:0007669"/>
    <property type="project" value="InterPro"/>
</dbReference>
<dbReference type="GO" id="GO:0051539">
    <property type="term" value="F:4 iron, 4 sulfur cluster binding"/>
    <property type="evidence" value="ECO:0007669"/>
    <property type="project" value="UniProtKB-KW"/>
</dbReference>
<protein>
    <submittedName>
        <fullName evidence="7">B12-binding domain-containing radical SAM protein</fullName>
    </submittedName>
</protein>
<feature type="domain" description="Radical SAM core" evidence="6">
    <location>
        <begin position="159"/>
        <end position="392"/>
    </location>
</feature>
<comment type="cofactor">
    <cofactor evidence="1">
        <name>[4Fe-4S] cluster</name>
        <dbReference type="ChEBI" id="CHEBI:49883"/>
    </cofactor>
</comment>
<dbReference type="Pfam" id="PF13282">
    <property type="entry name" value="DUF4070"/>
    <property type="match status" value="1"/>
</dbReference>
<evidence type="ECO:0000256" key="5">
    <source>
        <dbReference type="ARBA" id="ARBA00023014"/>
    </source>
</evidence>
<dbReference type="Proteomes" id="UP000215559">
    <property type="component" value="Unassembled WGS sequence"/>
</dbReference>
<dbReference type="SFLD" id="SFLDG01123">
    <property type="entry name" value="methyltransferase_(Class_B)"/>
    <property type="match status" value="1"/>
</dbReference>
<dbReference type="PROSITE" id="PS51918">
    <property type="entry name" value="RADICAL_SAM"/>
    <property type="match status" value="1"/>
</dbReference>
<evidence type="ECO:0000313" key="7">
    <source>
        <dbReference type="EMBL" id="OYD17061.1"/>
    </source>
</evidence>
<dbReference type="SUPFAM" id="SSF102114">
    <property type="entry name" value="Radical SAM enzymes"/>
    <property type="match status" value="1"/>
</dbReference>
<dbReference type="PANTHER" id="PTHR43409">
    <property type="entry name" value="ANAEROBIC MAGNESIUM-PROTOPORPHYRIN IX MONOMETHYL ESTER CYCLASE-RELATED"/>
    <property type="match status" value="1"/>
</dbReference>
<dbReference type="InterPro" id="IPR034530">
    <property type="entry name" value="HpnP-like"/>
</dbReference>
<dbReference type="Pfam" id="PF04055">
    <property type="entry name" value="Radical_SAM"/>
    <property type="match status" value="1"/>
</dbReference>
<dbReference type="SFLD" id="SFLDS00029">
    <property type="entry name" value="Radical_SAM"/>
    <property type="match status" value="1"/>
</dbReference>
<evidence type="ECO:0000259" key="6">
    <source>
        <dbReference type="PROSITE" id="PS51918"/>
    </source>
</evidence>
<comment type="caution">
    <text evidence="7">The sequence shown here is derived from an EMBL/GenBank/DDBJ whole genome shotgun (WGS) entry which is preliminary data.</text>
</comment>
<dbReference type="Pfam" id="PF02310">
    <property type="entry name" value="B12-binding"/>
    <property type="match status" value="1"/>
</dbReference>
<dbReference type="PANTHER" id="PTHR43409:SF3">
    <property type="entry name" value="HYPOTHETICAL METHYLTRANSFERASE"/>
    <property type="match status" value="1"/>
</dbReference>
<dbReference type="SMART" id="SM00729">
    <property type="entry name" value="Elp3"/>
    <property type="match status" value="1"/>
</dbReference>
<dbReference type="GO" id="GO:0031419">
    <property type="term" value="F:cobalamin binding"/>
    <property type="evidence" value="ECO:0007669"/>
    <property type="project" value="InterPro"/>
</dbReference>
<dbReference type="InterPro" id="IPR058240">
    <property type="entry name" value="rSAM_sf"/>
</dbReference>
<dbReference type="InterPro" id="IPR007197">
    <property type="entry name" value="rSAM"/>
</dbReference>
<proteinExistence type="predicted"/>
<sequence>MKIILVYPKYPDTFWSFKHALKFIFKKATSPPLGLLTVAAMLPKKWEKKLVDMNVTTLKDKDLKWADFVFISAMSIQKKSAKEVISRCKKLGVKTVAGGPLFTAGHEEFKDVDHLVLNEGEITLPKFLEDLENGGAKRIYTSDQWADIEKTPVPVWELVNMKKYATMNVQYSRGCPYNCEFCDITVLYGHKVRTKSKTQIIAELESLYSQGWRGSVFFVDDNFIGNKRKLKSEILPAIIDWMGKRKYPFSFNTEASIDLSDDEELMRLMARAGFNTVFVGIETPSEEGLAECAKFQNKNRDLVACVRKIQRFGLQVQGGFIVGFDSDPLSIFDRQIKFIQKSGIVTAMVGLLNAPRGTRLYHRLKKENRLLTDISGDNTDCSLNFVPKMDRDTLIKGYKKILSTIYSPPYYYERVRKFLREYKPSKPGKLQFHVSHLATLSKSNLFLGLIGKERIHYWKLFFWSLFRHPQVFPLAVTLAIYGFHFRKILEEYIPRI</sequence>
<dbReference type="AlphaFoldDB" id="A0A235BXT0"/>
<dbReference type="InterPro" id="IPR023404">
    <property type="entry name" value="rSAM_horseshoe"/>
</dbReference>
<dbReference type="SFLD" id="SFLDG01082">
    <property type="entry name" value="B12-binding_domain_containing"/>
    <property type="match status" value="1"/>
</dbReference>
<evidence type="ECO:0000256" key="2">
    <source>
        <dbReference type="ARBA" id="ARBA00022691"/>
    </source>
</evidence>
<keyword evidence="4" id="KW-0408">Iron</keyword>
<dbReference type="Gene3D" id="3.40.50.280">
    <property type="entry name" value="Cobalamin-binding domain"/>
    <property type="match status" value="1"/>
</dbReference>
<reference evidence="7 8" key="1">
    <citation type="submission" date="2017-07" db="EMBL/GenBank/DDBJ databases">
        <title>Recovery of genomes from metagenomes via a dereplication, aggregation, and scoring strategy.</title>
        <authorList>
            <person name="Sieber C.M."/>
            <person name="Probst A.J."/>
            <person name="Sharrar A."/>
            <person name="Thomas B.C."/>
            <person name="Hess M."/>
            <person name="Tringe S.G."/>
            <person name="Banfield J.F."/>
        </authorList>
    </citation>
    <scope>NUCLEOTIDE SEQUENCE [LARGE SCALE GENOMIC DNA]</scope>
    <source>
        <strain evidence="7">JGI_Cruoil_03_51_56</strain>
    </source>
</reference>
<evidence type="ECO:0000256" key="1">
    <source>
        <dbReference type="ARBA" id="ARBA00001966"/>
    </source>
</evidence>
<keyword evidence="5" id="KW-0411">Iron-sulfur</keyword>
<organism evidence="7 8">
    <name type="scientific">candidate division WOR-3 bacterium JGI_Cruoil_03_51_56</name>
    <dbReference type="NCBI Taxonomy" id="1973747"/>
    <lineage>
        <taxon>Bacteria</taxon>
        <taxon>Bacteria division WOR-3</taxon>
    </lineage>
</organism>
<gene>
    <name evidence="7" type="ORF">CH330_00990</name>
</gene>
<dbReference type="SFLD" id="SFLDF00303">
    <property type="entry name" value="hopanoid_C2-methyltransferase"/>
    <property type="match status" value="1"/>
</dbReference>
<dbReference type="EMBL" id="NOZP01000023">
    <property type="protein sequence ID" value="OYD17061.1"/>
    <property type="molecule type" value="Genomic_DNA"/>
</dbReference>
<dbReference type="CDD" id="cd02068">
    <property type="entry name" value="radical_SAM_B12_BD"/>
    <property type="match status" value="1"/>
</dbReference>
<dbReference type="InterPro" id="IPR034466">
    <property type="entry name" value="Methyltransferase_Class_B"/>
</dbReference>
<dbReference type="InterPro" id="IPR051198">
    <property type="entry name" value="BchE-like"/>
</dbReference>
<dbReference type="GO" id="GO:0005829">
    <property type="term" value="C:cytosol"/>
    <property type="evidence" value="ECO:0007669"/>
    <property type="project" value="TreeGrafter"/>
</dbReference>
<accession>A0A235BXT0</accession>
<dbReference type="InterPro" id="IPR025274">
    <property type="entry name" value="DUF4070"/>
</dbReference>
<keyword evidence="3" id="KW-0479">Metal-binding</keyword>
<dbReference type="GO" id="GO:0046872">
    <property type="term" value="F:metal ion binding"/>
    <property type="evidence" value="ECO:0007669"/>
    <property type="project" value="UniProtKB-KW"/>
</dbReference>
<dbReference type="InterPro" id="IPR006158">
    <property type="entry name" value="Cobalamin-bd"/>
</dbReference>
<keyword evidence="2" id="KW-0949">S-adenosyl-L-methionine</keyword>
<evidence type="ECO:0000256" key="3">
    <source>
        <dbReference type="ARBA" id="ARBA00022723"/>
    </source>
</evidence>
<dbReference type="Gene3D" id="3.80.30.20">
    <property type="entry name" value="tm_1862 like domain"/>
    <property type="match status" value="1"/>
</dbReference>
<dbReference type="InterPro" id="IPR006638">
    <property type="entry name" value="Elp3/MiaA/NifB-like_rSAM"/>
</dbReference>
<evidence type="ECO:0000313" key="8">
    <source>
        <dbReference type="Proteomes" id="UP000215559"/>
    </source>
</evidence>